<evidence type="ECO:0000313" key="2">
    <source>
        <dbReference type="Proteomes" id="UP001060123"/>
    </source>
</evidence>
<keyword evidence="2" id="KW-1185">Reference proteome</keyword>
<name>A0ABY5XQE3_RHISU</name>
<protein>
    <submittedName>
        <fullName evidence="1">Membrane-anchored protein</fullName>
    </submittedName>
</protein>
<dbReference type="EMBL" id="CP104144">
    <property type="protein sequence ID" value="UWU16833.1"/>
    <property type="molecule type" value="Genomic_DNA"/>
</dbReference>
<gene>
    <name evidence="1" type="ORF">N2599_28815</name>
</gene>
<organism evidence="1 2">
    <name type="scientific">Rhizobium sullae</name>
    <name type="common">Rhizobium hedysari</name>
    <dbReference type="NCBI Taxonomy" id="50338"/>
    <lineage>
        <taxon>Bacteria</taxon>
        <taxon>Pseudomonadati</taxon>
        <taxon>Pseudomonadota</taxon>
        <taxon>Alphaproteobacteria</taxon>
        <taxon>Hyphomicrobiales</taxon>
        <taxon>Rhizobiaceae</taxon>
        <taxon>Rhizobium/Agrobacterium group</taxon>
        <taxon>Rhizobium</taxon>
    </lineage>
</organism>
<keyword evidence="1" id="KW-0614">Plasmid</keyword>
<reference evidence="1" key="1">
    <citation type="submission" date="2022-09" db="EMBL/GenBank/DDBJ databases">
        <title>Australian commercial rhizobial inoculants.</title>
        <authorList>
            <person name="Kohlmeier M.G."/>
            <person name="O'Hara G.W."/>
            <person name="Colombi E."/>
            <person name="Ramsay J.P."/>
            <person name="Terpolilli J."/>
        </authorList>
    </citation>
    <scope>NUCLEOTIDE SEQUENCE</scope>
    <source>
        <strain evidence="1">WSM1592</strain>
        <plasmid evidence="1">pWSM1592_1</plasmid>
    </source>
</reference>
<evidence type="ECO:0000313" key="1">
    <source>
        <dbReference type="EMBL" id="UWU16833.1"/>
    </source>
</evidence>
<sequence>MQNDDLENIQHGHVFRAKQWIYRLIKYLLVRPEPVFDPTLTGKIVAVVGSAPQANMPANMDDTYRIVTINGSQHTVESWGVAKPHITIMQYNQIEGLNTNAREVRRILRGRETGTLYLMLWRHGRRQLEQGLRAFDYRCDNLEIIDRYRRVSLVRKVSGVLNFELDASTKYSNGIIAALLALNSNASAVILSGIDPSSAGHAYNHVGLARKHSEPDMNMIRRLIKLGMPIFTADPNVSEATGLPLWQPVPTATQVS</sequence>
<dbReference type="RefSeq" id="WP_245209314.1">
    <property type="nucleotide sequence ID" value="NZ_CP104144.1"/>
</dbReference>
<dbReference type="Proteomes" id="UP001060123">
    <property type="component" value="Plasmid pWSM1592_1"/>
</dbReference>
<accession>A0ABY5XQE3</accession>
<proteinExistence type="predicted"/>
<geneLocation type="plasmid" evidence="1 2">
    <name>pWSM1592_1</name>
</geneLocation>